<dbReference type="InterPro" id="IPR029058">
    <property type="entry name" value="AB_hydrolase_fold"/>
</dbReference>
<sequence>MARYISGTHNIHIDQFEPEPDGTHSALLVLHGSGGAASYWMERFAPTLREAGVAIYAPHYFEKTTTSRATMAEILDGRHFIAWLTAIQDAVSYVANRACVEATRIGVLGISLGGYLAVALGIEDKRIRAVVELSGGVPLGWEDRMTQSMPPTLVLHGDRDDIVPVAEAYKLQAILEQKNITHEVKIFPHQTHWLSGAAQMELLMHCANFLDRYLFRGQALRKAG</sequence>
<gene>
    <name evidence="2" type="ORF">MOP44_15855</name>
</gene>
<dbReference type="Pfam" id="PF01738">
    <property type="entry name" value="DLH"/>
    <property type="match status" value="1"/>
</dbReference>
<reference evidence="2" key="1">
    <citation type="submission" date="2021-04" db="EMBL/GenBank/DDBJ databases">
        <title>Phylogenetic analysis of Acidobacteriaceae.</title>
        <authorList>
            <person name="Qiu L."/>
            <person name="Zhang Q."/>
        </authorList>
    </citation>
    <scope>NUCLEOTIDE SEQUENCE</scope>
    <source>
        <strain evidence="2">DSM 25168</strain>
    </source>
</reference>
<dbReference type="Proteomes" id="UP001059380">
    <property type="component" value="Chromosome"/>
</dbReference>
<dbReference type="InterPro" id="IPR002925">
    <property type="entry name" value="Dienelactn_hydro"/>
</dbReference>
<evidence type="ECO:0000259" key="1">
    <source>
        <dbReference type="Pfam" id="PF01738"/>
    </source>
</evidence>
<dbReference type="AlphaFoldDB" id="A0A9J7BGC6"/>
<dbReference type="InterPro" id="IPR051049">
    <property type="entry name" value="Dienelactone_hydrolase-like"/>
</dbReference>
<dbReference type="GO" id="GO:0016787">
    <property type="term" value="F:hydrolase activity"/>
    <property type="evidence" value="ECO:0007669"/>
    <property type="project" value="InterPro"/>
</dbReference>
<dbReference type="EMBL" id="CP093313">
    <property type="protein sequence ID" value="UWZ82044.1"/>
    <property type="molecule type" value="Genomic_DNA"/>
</dbReference>
<accession>A0A9J7BGC6</accession>
<feature type="domain" description="Dienelactone hydrolase" evidence="1">
    <location>
        <begin position="24"/>
        <end position="192"/>
    </location>
</feature>
<evidence type="ECO:0000313" key="3">
    <source>
        <dbReference type="Proteomes" id="UP001059380"/>
    </source>
</evidence>
<organism evidence="2 3">
    <name type="scientific">Occallatibacter riparius</name>
    <dbReference type="NCBI Taxonomy" id="1002689"/>
    <lineage>
        <taxon>Bacteria</taxon>
        <taxon>Pseudomonadati</taxon>
        <taxon>Acidobacteriota</taxon>
        <taxon>Terriglobia</taxon>
        <taxon>Terriglobales</taxon>
        <taxon>Acidobacteriaceae</taxon>
        <taxon>Occallatibacter</taxon>
    </lineage>
</organism>
<evidence type="ECO:0000313" key="2">
    <source>
        <dbReference type="EMBL" id="UWZ82044.1"/>
    </source>
</evidence>
<dbReference type="PANTHER" id="PTHR46623:SF6">
    <property type="entry name" value="ALPHA_BETA-HYDROLASES SUPERFAMILY PROTEIN"/>
    <property type="match status" value="1"/>
</dbReference>
<name>A0A9J7BGC6_9BACT</name>
<protein>
    <submittedName>
        <fullName evidence="2">Prolyl oligopeptidase family serine peptidase</fullName>
    </submittedName>
</protein>
<dbReference type="SUPFAM" id="SSF53474">
    <property type="entry name" value="alpha/beta-Hydrolases"/>
    <property type="match status" value="1"/>
</dbReference>
<dbReference type="RefSeq" id="WP_260791088.1">
    <property type="nucleotide sequence ID" value="NZ_CP093313.1"/>
</dbReference>
<dbReference type="KEGG" id="orp:MOP44_15855"/>
<dbReference type="Gene3D" id="3.40.50.1820">
    <property type="entry name" value="alpha/beta hydrolase"/>
    <property type="match status" value="1"/>
</dbReference>
<proteinExistence type="predicted"/>
<keyword evidence="3" id="KW-1185">Reference proteome</keyword>
<dbReference type="PANTHER" id="PTHR46623">
    <property type="entry name" value="CARBOXYMETHYLENEBUTENOLIDASE-RELATED"/>
    <property type="match status" value="1"/>
</dbReference>